<evidence type="ECO:0000313" key="2">
    <source>
        <dbReference type="Proteomes" id="UP001347796"/>
    </source>
</evidence>
<evidence type="ECO:0000313" key="1">
    <source>
        <dbReference type="EMBL" id="KAK6190097.1"/>
    </source>
</evidence>
<keyword evidence="2" id="KW-1185">Reference proteome</keyword>
<dbReference type="EMBL" id="JAZGQO010000002">
    <property type="protein sequence ID" value="KAK6190097.1"/>
    <property type="molecule type" value="Genomic_DNA"/>
</dbReference>
<dbReference type="Gene3D" id="2.60.40.10">
    <property type="entry name" value="Immunoglobulins"/>
    <property type="match status" value="1"/>
</dbReference>
<dbReference type="AlphaFoldDB" id="A0AAN8Q6Z9"/>
<comment type="caution">
    <text evidence="1">The sequence shown here is derived from an EMBL/GenBank/DDBJ whole genome shotgun (WGS) entry which is preliminary data.</text>
</comment>
<accession>A0AAN8Q6Z9</accession>
<sequence>MAVPIDEGSDHVETSVHIDKKAGTHSQDQIMKCVNYRKDPKLSRIRANPTDYLPQSRYNRFFNIYPKLNFKTCLWVCLVLALRGSLATASELSFQWIHSTDSVTSTPRRPVTLEWISETNQNVESLRFTRYGKRSSTKVPVGEWTTKSGFTPDPFMSTILRLKVEQLPNSTVVKVSLTLVDPIYTDFDLYYNCDLSFGHEESKNNSIKLIMQIPKWTHSGNDVKAQVGQDAEFLWKYTYPFGSAAVITSKQVLNNTEDSVEIGYWYGGWFTTADKFMNRVTFSLTTQHNDDTEIISLKLKDLRTEDFGCYYICRLVLGDGEQTTNKTILIERVLPNTRSADESSTSSSCSTTLPVAVVVASIMFHLIKLWL</sequence>
<reference evidence="1 2" key="1">
    <citation type="submission" date="2024-01" db="EMBL/GenBank/DDBJ databases">
        <title>The genome of the rayed Mediterranean limpet Patella caerulea (Linnaeus, 1758).</title>
        <authorList>
            <person name="Anh-Thu Weber A."/>
            <person name="Halstead-Nussloch G."/>
        </authorList>
    </citation>
    <scope>NUCLEOTIDE SEQUENCE [LARGE SCALE GENOMIC DNA]</scope>
    <source>
        <strain evidence="1">AATW-2023a</strain>
        <tissue evidence="1">Whole specimen</tissue>
    </source>
</reference>
<dbReference type="Proteomes" id="UP001347796">
    <property type="component" value="Unassembled WGS sequence"/>
</dbReference>
<protein>
    <submittedName>
        <fullName evidence="1">Uncharacterized protein</fullName>
    </submittedName>
</protein>
<name>A0AAN8Q6Z9_PATCE</name>
<proteinExistence type="predicted"/>
<gene>
    <name evidence="1" type="ORF">SNE40_002032</name>
</gene>
<dbReference type="InterPro" id="IPR036179">
    <property type="entry name" value="Ig-like_dom_sf"/>
</dbReference>
<dbReference type="SUPFAM" id="SSF48726">
    <property type="entry name" value="Immunoglobulin"/>
    <property type="match status" value="1"/>
</dbReference>
<dbReference type="InterPro" id="IPR013783">
    <property type="entry name" value="Ig-like_fold"/>
</dbReference>
<organism evidence="1 2">
    <name type="scientific">Patella caerulea</name>
    <name type="common">Rayed Mediterranean limpet</name>
    <dbReference type="NCBI Taxonomy" id="87958"/>
    <lineage>
        <taxon>Eukaryota</taxon>
        <taxon>Metazoa</taxon>
        <taxon>Spiralia</taxon>
        <taxon>Lophotrochozoa</taxon>
        <taxon>Mollusca</taxon>
        <taxon>Gastropoda</taxon>
        <taxon>Patellogastropoda</taxon>
        <taxon>Patelloidea</taxon>
        <taxon>Patellidae</taxon>
        <taxon>Patella</taxon>
    </lineage>
</organism>